<keyword evidence="5" id="KW-1185">Reference proteome</keyword>
<accession>A0A5J9TF50</accession>
<evidence type="ECO:0000313" key="5">
    <source>
        <dbReference type="Proteomes" id="UP000324897"/>
    </source>
</evidence>
<dbReference type="Proteomes" id="UP000324897">
    <property type="component" value="Chromosome 3"/>
</dbReference>
<dbReference type="AlphaFoldDB" id="A0A5J9TF50"/>
<gene>
    <name evidence="4" type="ORF">EJB05_42706</name>
</gene>
<evidence type="ECO:0000256" key="2">
    <source>
        <dbReference type="SAM" id="MobiDB-lite"/>
    </source>
</evidence>
<evidence type="ECO:0000259" key="3">
    <source>
        <dbReference type="Pfam" id="PF12819"/>
    </source>
</evidence>
<dbReference type="InterPro" id="IPR024788">
    <property type="entry name" value="Malectin-like_Carb-bd_dom"/>
</dbReference>
<proteinExistence type="predicted"/>
<dbReference type="Gramene" id="TVU09251">
    <property type="protein sequence ID" value="TVU09251"/>
    <property type="gene ID" value="EJB05_42706"/>
</dbReference>
<dbReference type="GO" id="GO:0016020">
    <property type="term" value="C:membrane"/>
    <property type="evidence" value="ECO:0007669"/>
    <property type="project" value="UniProtKB-SubCell"/>
</dbReference>
<comment type="subcellular location">
    <subcellularLocation>
        <location evidence="1">Membrane</location>
        <topology evidence="1">Single-pass membrane protein</topology>
    </subcellularLocation>
</comment>
<evidence type="ECO:0000313" key="4">
    <source>
        <dbReference type="EMBL" id="TVU09251.1"/>
    </source>
</evidence>
<feature type="compositionally biased region" description="Basic and acidic residues" evidence="2">
    <location>
        <begin position="1"/>
        <end position="24"/>
    </location>
</feature>
<feature type="non-terminal residue" evidence="4">
    <location>
        <position position="1"/>
    </location>
</feature>
<dbReference type="EMBL" id="RWGY01000039">
    <property type="protein sequence ID" value="TVU09251.1"/>
    <property type="molecule type" value="Genomic_DNA"/>
</dbReference>
<organism evidence="4 5">
    <name type="scientific">Eragrostis curvula</name>
    <name type="common">weeping love grass</name>
    <dbReference type="NCBI Taxonomy" id="38414"/>
    <lineage>
        <taxon>Eukaryota</taxon>
        <taxon>Viridiplantae</taxon>
        <taxon>Streptophyta</taxon>
        <taxon>Embryophyta</taxon>
        <taxon>Tracheophyta</taxon>
        <taxon>Spermatophyta</taxon>
        <taxon>Magnoliopsida</taxon>
        <taxon>Liliopsida</taxon>
        <taxon>Poales</taxon>
        <taxon>Poaceae</taxon>
        <taxon>PACMAD clade</taxon>
        <taxon>Chloridoideae</taxon>
        <taxon>Eragrostideae</taxon>
        <taxon>Eragrostidinae</taxon>
        <taxon>Eragrostis</taxon>
    </lineage>
</organism>
<dbReference type="OrthoDB" id="785492at2759"/>
<feature type="domain" description="Malectin-like" evidence="3">
    <location>
        <begin position="74"/>
        <end position="129"/>
    </location>
</feature>
<reference evidence="4 5" key="1">
    <citation type="journal article" date="2019" name="Sci. Rep.">
        <title>A high-quality genome of Eragrostis curvula grass provides insights into Poaceae evolution and supports new strategies to enhance forage quality.</title>
        <authorList>
            <person name="Carballo J."/>
            <person name="Santos B.A.C.M."/>
            <person name="Zappacosta D."/>
            <person name="Garbus I."/>
            <person name="Selva J.P."/>
            <person name="Gallo C.A."/>
            <person name="Diaz A."/>
            <person name="Albertini E."/>
            <person name="Caccamo M."/>
            <person name="Echenique V."/>
        </authorList>
    </citation>
    <scope>NUCLEOTIDE SEQUENCE [LARGE SCALE GENOMIC DNA]</scope>
    <source>
        <strain evidence="5">cv. Victoria</strain>
        <tissue evidence="4">Leaf</tissue>
    </source>
</reference>
<dbReference type="Pfam" id="PF12819">
    <property type="entry name" value="Malectin_like"/>
    <property type="match status" value="1"/>
</dbReference>
<feature type="region of interest" description="Disordered" evidence="2">
    <location>
        <begin position="1"/>
        <end position="26"/>
    </location>
</feature>
<sequence length="236" mass="26748">MARAGAGREELGRNRPRGKEELGRAIRRKKRGEFAGWAGEKKREFGPKGKRFDLFLEFEFEKISNSNKDKIQTKFNLFSEFYFGKFMEVSSTVYNSEWYKSTDNKYNLTISATATSVLPPMLNAVEIYTLLAFICTATYPKDCELSSLPPSSEFILEGKDTKVGRPSDVVHYEGMVGGTIGMGPYLGWLWDEGRPEVVRMYGYGVGVGGGKSNIYRCFLMRKDREISSTENNVLQQ</sequence>
<comment type="caution">
    <text evidence="4">The sequence shown here is derived from an EMBL/GenBank/DDBJ whole genome shotgun (WGS) entry which is preliminary data.</text>
</comment>
<name>A0A5J9TF50_9POAL</name>
<protein>
    <recommendedName>
        <fullName evidence="3">Malectin-like domain-containing protein</fullName>
    </recommendedName>
</protein>
<evidence type="ECO:0000256" key="1">
    <source>
        <dbReference type="ARBA" id="ARBA00004167"/>
    </source>
</evidence>